<dbReference type="Proteomes" id="UP000095287">
    <property type="component" value="Unplaced"/>
</dbReference>
<proteinExistence type="predicted"/>
<sequence>MQTVCISCLQSTSLVILSEKCPLYRRHHVLLHRKRRKGLEENSWKWSSHNAPNLLRRCSKVNDVDVYWQYSTSADDNPKPHPCVARNPGVKQCPGPNDNVWADEGLEKITFICCGGCREALSC</sequence>
<dbReference type="WBParaSite" id="L893_g16187.t1">
    <property type="protein sequence ID" value="L893_g16187.t1"/>
    <property type="gene ID" value="L893_g16187"/>
</dbReference>
<dbReference type="AlphaFoldDB" id="A0A1I7YHK2"/>
<protein>
    <submittedName>
        <fullName evidence="2">Secreted protein</fullName>
    </submittedName>
</protein>
<name>A0A1I7YHK2_9BILA</name>
<accession>A0A1I7YHK2</accession>
<evidence type="ECO:0000313" key="2">
    <source>
        <dbReference type="WBParaSite" id="L893_g16187.t1"/>
    </source>
</evidence>
<keyword evidence="1" id="KW-1185">Reference proteome</keyword>
<reference evidence="2" key="1">
    <citation type="submission" date="2016-11" db="UniProtKB">
        <authorList>
            <consortium name="WormBaseParasite"/>
        </authorList>
    </citation>
    <scope>IDENTIFICATION</scope>
</reference>
<organism evidence="1 2">
    <name type="scientific">Steinernema glaseri</name>
    <dbReference type="NCBI Taxonomy" id="37863"/>
    <lineage>
        <taxon>Eukaryota</taxon>
        <taxon>Metazoa</taxon>
        <taxon>Ecdysozoa</taxon>
        <taxon>Nematoda</taxon>
        <taxon>Chromadorea</taxon>
        <taxon>Rhabditida</taxon>
        <taxon>Tylenchina</taxon>
        <taxon>Panagrolaimomorpha</taxon>
        <taxon>Strongyloidoidea</taxon>
        <taxon>Steinernematidae</taxon>
        <taxon>Steinernema</taxon>
    </lineage>
</organism>
<evidence type="ECO:0000313" key="1">
    <source>
        <dbReference type="Proteomes" id="UP000095287"/>
    </source>
</evidence>